<name>A0A2P5ACR7_PARAD</name>
<evidence type="ECO:0000313" key="1">
    <source>
        <dbReference type="EMBL" id="PON34330.1"/>
    </source>
</evidence>
<organism evidence="1 2">
    <name type="scientific">Parasponia andersonii</name>
    <name type="common">Sponia andersonii</name>
    <dbReference type="NCBI Taxonomy" id="3476"/>
    <lineage>
        <taxon>Eukaryota</taxon>
        <taxon>Viridiplantae</taxon>
        <taxon>Streptophyta</taxon>
        <taxon>Embryophyta</taxon>
        <taxon>Tracheophyta</taxon>
        <taxon>Spermatophyta</taxon>
        <taxon>Magnoliopsida</taxon>
        <taxon>eudicotyledons</taxon>
        <taxon>Gunneridae</taxon>
        <taxon>Pentapetalae</taxon>
        <taxon>rosids</taxon>
        <taxon>fabids</taxon>
        <taxon>Rosales</taxon>
        <taxon>Cannabaceae</taxon>
        <taxon>Parasponia</taxon>
    </lineage>
</organism>
<proteinExistence type="predicted"/>
<dbReference type="Proteomes" id="UP000237105">
    <property type="component" value="Unassembled WGS sequence"/>
</dbReference>
<dbReference type="PANTHER" id="PTHR47481">
    <property type="match status" value="1"/>
</dbReference>
<gene>
    <name evidence="1" type="ORF">PanWU01x14_345120</name>
</gene>
<reference evidence="2" key="1">
    <citation type="submission" date="2016-06" db="EMBL/GenBank/DDBJ databases">
        <title>Parallel loss of symbiosis genes in relatives of nitrogen-fixing non-legume Parasponia.</title>
        <authorList>
            <person name="Van Velzen R."/>
            <person name="Holmer R."/>
            <person name="Bu F."/>
            <person name="Rutten L."/>
            <person name="Van Zeijl A."/>
            <person name="Liu W."/>
            <person name="Santuari L."/>
            <person name="Cao Q."/>
            <person name="Sharma T."/>
            <person name="Shen D."/>
            <person name="Roswanjaya Y."/>
            <person name="Wardhani T."/>
            <person name="Kalhor M.S."/>
            <person name="Jansen J."/>
            <person name="Van den Hoogen J."/>
            <person name="Gungor B."/>
            <person name="Hartog M."/>
            <person name="Hontelez J."/>
            <person name="Verver J."/>
            <person name="Yang W.-C."/>
            <person name="Schijlen E."/>
            <person name="Repin R."/>
            <person name="Schilthuizen M."/>
            <person name="Schranz E."/>
            <person name="Heidstra R."/>
            <person name="Miyata K."/>
            <person name="Fedorova E."/>
            <person name="Kohlen W."/>
            <person name="Bisseling T."/>
            <person name="Smit S."/>
            <person name="Geurts R."/>
        </authorList>
    </citation>
    <scope>NUCLEOTIDE SEQUENCE [LARGE SCALE GENOMIC DNA]</scope>
    <source>
        <strain evidence="2">cv. WU1-14</strain>
    </source>
</reference>
<dbReference type="OrthoDB" id="1675099at2759"/>
<keyword evidence="2" id="KW-1185">Reference proteome</keyword>
<protein>
    <submittedName>
        <fullName evidence="1">Uncharacterized protein</fullName>
    </submittedName>
</protein>
<accession>A0A2P5ACR7</accession>
<evidence type="ECO:0000313" key="2">
    <source>
        <dbReference type="Proteomes" id="UP000237105"/>
    </source>
</evidence>
<comment type="caution">
    <text evidence="1">The sequence shown here is derived from an EMBL/GenBank/DDBJ whole genome shotgun (WGS) entry which is preliminary data.</text>
</comment>
<dbReference type="AlphaFoldDB" id="A0A2P5ACR7"/>
<dbReference type="PANTHER" id="PTHR47481:SF31">
    <property type="entry name" value="OS01G0873500 PROTEIN"/>
    <property type="match status" value="1"/>
</dbReference>
<dbReference type="EMBL" id="JXTB01000666">
    <property type="protein sequence ID" value="PON34330.1"/>
    <property type="molecule type" value="Genomic_DNA"/>
</dbReference>
<sequence length="105" mass="12065">MQYKLHIQTLKKKWTFTMREYLIKMKHLTDVLASVSSSVPKEDHILYVLFGLGNEYEPVVVSTISRVEPYTLKDVRAVLQSCENRLGRCSLINTNGTTLTINLSF</sequence>